<dbReference type="AlphaFoldDB" id="A0A1M7YKB4"/>
<feature type="transmembrane region" description="Helical" evidence="6">
    <location>
        <begin position="298"/>
        <end position="324"/>
    </location>
</feature>
<dbReference type="GO" id="GO:0016020">
    <property type="term" value="C:membrane"/>
    <property type="evidence" value="ECO:0007669"/>
    <property type="project" value="UniProtKB-SubCell"/>
</dbReference>
<dbReference type="EMBL" id="FRFE01000045">
    <property type="protein sequence ID" value="SHO53032.1"/>
    <property type="molecule type" value="Genomic_DNA"/>
</dbReference>
<sequence length="326" mass="34521">MVITLVFVIFTALVFEYINGFHDSANAIATVVSTKVLTARAAILYAGVLNMVGAFFGTHVASTIGKGIVETASVTQGVIICALMAAITWNLITWYYGIPSSSSHALIGGLIGAGISKSGLEVVQIEGVCQKVLIPMITSPFLGFGLGFCFMVAILWLFSKANPSTVNRHFKKLQLVSSGIMALSHGTNDAQKTMGIITLALVSFNVLPSFEVPLWVILLCALTMGFGTMAGGWRIIRTMGSKMIKLKPVHGFAAETTAAVVILGASHFGIPVSTTHIISTSIMGVGSTKGVHAVKWGIIGNIVMAWVFTIPICMLLAIIIYCILPL</sequence>
<dbReference type="PANTHER" id="PTHR11101:SF80">
    <property type="entry name" value="PHOSPHATE TRANSPORTER"/>
    <property type="match status" value="1"/>
</dbReference>
<evidence type="ECO:0000256" key="6">
    <source>
        <dbReference type="SAM" id="Phobius"/>
    </source>
</evidence>
<organism evidence="7 8">
    <name type="scientific">Desulfopila aestuarii DSM 18488</name>
    <dbReference type="NCBI Taxonomy" id="1121416"/>
    <lineage>
        <taxon>Bacteria</taxon>
        <taxon>Pseudomonadati</taxon>
        <taxon>Thermodesulfobacteriota</taxon>
        <taxon>Desulfobulbia</taxon>
        <taxon>Desulfobulbales</taxon>
        <taxon>Desulfocapsaceae</taxon>
        <taxon>Desulfopila</taxon>
    </lineage>
</organism>
<evidence type="ECO:0000256" key="1">
    <source>
        <dbReference type="ARBA" id="ARBA00004141"/>
    </source>
</evidence>
<dbReference type="Proteomes" id="UP000184603">
    <property type="component" value="Unassembled WGS sequence"/>
</dbReference>
<feature type="transmembrane region" description="Helical" evidence="6">
    <location>
        <begin position="214"/>
        <end position="236"/>
    </location>
</feature>
<evidence type="ECO:0000313" key="8">
    <source>
        <dbReference type="Proteomes" id="UP000184603"/>
    </source>
</evidence>
<feature type="transmembrane region" description="Helical" evidence="6">
    <location>
        <begin position="257"/>
        <end position="278"/>
    </location>
</feature>
<evidence type="ECO:0000256" key="3">
    <source>
        <dbReference type="ARBA" id="ARBA00022692"/>
    </source>
</evidence>
<dbReference type="STRING" id="1121416.SAMN02745220_04892"/>
<gene>
    <name evidence="7" type="ORF">SAMN02745220_04892</name>
</gene>
<dbReference type="InterPro" id="IPR001204">
    <property type="entry name" value="Phos_transporter"/>
</dbReference>
<feature type="transmembrane region" description="Helical" evidence="6">
    <location>
        <begin position="77"/>
        <end position="96"/>
    </location>
</feature>
<dbReference type="OrthoDB" id="9779554at2"/>
<dbReference type="Pfam" id="PF01384">
    <property type="entry name" value="PHO4"/>
    <property type="match status" value="1"/>
</dbReference>
<keyword evidence="4 6" id="KW-1133">Transmembrane helix</keyword>
<feature type="transmembrane region" description="Helical" evidence="6">
    <location>
        <begin position="43"/>
        <end position="65"/>
    </location>
</feature>
<proteinExistence type="predicted"/>
<comment type="subcellular location">
    <subcellularLocation>
        <location evidence="1">Membrane</location>
        <topology evidence="1">Multi-pass membrane protein</topology>
    </subcellularLocation>
</comment>
<dbReference type="PANTHER" id="PTHR11101">
    <property type="entry name" value="PHOSPHATE TRANSPORTER"/>
    <property type="match status" value="1"/>
</dbReference>
<dbReference type="GO" id="GO:0005315">
    <property type="term" value="F:phosphate transmembrane transporter activity"/>
    <property type="evidence" value="ECO:0007669"/>
    <property type="project" value="InterPro"/>
</dbReference>
<reference evidence="7 8" key="1">
    <citation type="submission" date="2016-12" db="EMBL/GenBank/DDBJ databases">
        <authorList>
            <person name="Song W.-J."/>
            <person name="Kurnit D.M."/>
        </authorList>
    </citation>
    <scope>NUCLEOTIDE SEQUENCE [LARGE SCALE GENOMIC DNA]</scope>
    <source>
        <strain evidence="7 8">DSM 18488</strain>
    </source>
</reference>
<keyword evidence="2" id="KW-0813">Transport</keyword>
<evidence type="ECO:0000256" key="5">
    <source>
        <dbReference type="ARBA" id="ARBA00023136"/>
    </source>
</evidence>
<dbReference type="RefSeq" id="WP_073616624.1">
    <property type="nucleotide sequence ID" value="NZ_FRFE01000045.1"/>
</dbReference>
<accession>A0A1M7YKB4</accession>
<dbReference type="GO" id="GO:0035435">
    <property type="term" value="P:phosphate ion transmembrane transport"/>
    <property type="evidence" value="ECO:0007669"/>
    <property type="project" value="TreeGrafter"/>
</dbReference>
<keyword evidence="5 6" id="KW-0472">Membrane</keyword>
<feature type="transmembrane region" description="Helical" evidence="6">
    <location>
        <begin position="132"/>
        <end position="158"/>
    </location>
</feature>
<evidence type="ECO:0000256" key="4">
    <source>
        <dbReference type="ARBA" id="ARBA00022989"/>
    </source>
</evidence>
<protein>
    <submittedName>
        <fullName evidence="7">Inorganic phosphate transporter, PiT family</fullName>
    </submittedName>
</protein>
<evidence type="ECO:0000313" key="7">
    <source>
        <dbReference type="EMBL" id="SHO53032.1"/>
    </source>
</evidence>
<evidence type="ECO:0000256" key="2">
    <source>
        <dbReference type="ARBA" id="ARBA00022448"/>
    </source>
</evidence>
<keyword evidence="8" id="KW-1185">Reference proteome</keyword>
<name>A0A1M7YKB4_9BACT</name>
<keyword evidence="3 6" id="KW-0812">Transmembrane</keyword>